<name>A0AAE0YYN5_9GAST</name>
<accession>A0AAE0YYN5</accession>
<dbReference type="EMBL" id="JAWDGP010005084">
    <property type="protein sequence ID" value="KAK3759683.1"/>
    <property type="molecule type" value="Genomic_DNA"/>
</dbReference>
<dbReference type="Proteomes" id="UP001283361">
    <property type="component" value="Unassembled WGS sequence"/>
</dbReference>
<reference evidence="1" key="1">
    <citation type="journal article" date="2023" name="G3 (Bethesda)">
        <title>A reference genome for the long-term kleptoplast-retaining sea slug Elysia crispata morphotype clarki.</title>
        <authorList>
            <person name="Eastman K.E."/>
            <person name="Pendleton A.L."/>
            <person name="Shaikh M.A."/>
            <person name="Suttiyut T."/>
            <person name="Ogas R."/>
            <person name="Tomko P."/>
            <person name="Gavelis G."/>
            <person name="Widhalm J.R."/>
            <person name="Wisecaver J.H."/>
        </authorList>
    </citation>
    <scope>NUCLEOTIDE SEQUENCE</scope>
    <source>
        <strain evidence="1">ECLA1</strain>
    </source>
</reference>
<protein>
    <submittedName>
        <fullName evidence="1">Uncharacterized protein</fullName>
    </submittedName>
</protein>
<comment type="caution">
    <text evidence="1">The sequence shown here is derived from an EMBL/GenBank/DDBJ whole genome shotgun (WGS) entry which is preliminary data.</text>
</comment>
<dbReference type="AlphaFoldDB" id="A0AAE0YYN5"/>
<dbReference type="SUPFAM" id="SSF56436">
    <property type="entry name" value="C-type lectin-like"/>
    <property type="match status" value="1"/>
</dbReference>
<dbReference type="InterPro" id="IPR016187">
    <property type="entry name" value="CTDL_fold"/>
</dbReference>
<organism evidence="1 2">
    <name type="scientific">Elysia crispata</name>
    <name type="common">lettuce slug</name>
    <dbReference type="NCBI Taxonomy" id="231223"/>
    <lineage>
        <taxon>Eukaryota</taxon>
        <taxon>Metazoa</taxon>
        <taxon>Spiralia</taxon>
        <taxon>Lophotrochozoa</taxon>
        <taxon>Mollusca</taxon>
        <taxon>Gastropoda</taxon>
        <taxon>Heterobranchia</taxon>
        <taxon>Euthyneura</taxon>
        <taxon>Panpulmonata</taxon>
        <taxon>Sacoglossa</taxon>
        <taxon>Placobranchoidea</taxon>
        <taxon>Plakobranchidae</taxon>
        <taxon>Elysia</taxon>
    </lineage>
</organism>
<evidence type="ECO:0000313" key="1">
    <source>
        <dbReference type="EMBL" id="KAK3759683.1"/>
    </source>
</evidence>
<proteinExistence type="predicted"/>
<gene>
    <name evidence="1" type="ORF">RRG08_033372</name>
</gene>
<feature type="non-terminal residue" evidence="1">
    <location>
        <position position="1"/>
    </location>
</feature>
<sequence length="298" mass="33892">SGSWKQDVEYKERKRKIKKTYIGAHYRSEVGTTLWDDGTVPRSDTPFGSPKDDPKFNFGRLEKRDADQIVMILGEVHRGGLCGNQTNVRLRRSFGVWERWIHHLKNFKNFRNFTSHESFCKDIGYDGLAVLSSPEAFEYAIKITQNNRKKTYIGAHYRSEVGTTLWDDGTVPRSDTPFGSPKDDPKFNFGRLEKRDADQIVMILGEVHRGGLCGNHKNYPTESRGTTMRGELLTTEKTVVSVSQVFSYVECAVLCGMVHECRAGEFNSDLLTCTVIGEYQSSGHIPKSEIVTFIRQTF</sequence>
<evidence type="ECO:0000313" key="2">
    <source>
        <dbReference type="Proteomes" id="UP001283361"/>
    </source>
</evidence>
<keyword evidence="2" id="KW-1185">Reference proteome</keyword>
<dbReference type="CDD" id="cd00037">
    <property type="entry name" value="CLECT"/>
    <property type="match status" value="1"/>
</dbReference>